<reference evidence="1 2" key="1">
    <citation type="submission" date="2018-06" db="EMBL/GenBank/DDBJ databases">
        <title>Extensive metabolic versatility and redundancy in microbially diverse, dynamic hydrothermal sediments.</title>
        <authorList>
            <person name="Dombrowski N."/>
            <person name="Teske A."/>
            <person name="Baker B.J."/>
        </authorList>
    </citation>
    <scope>NUCLEOTIDE SEQUENCE [LARGE SCALE GENOMIC DNA]</scope>
    <source>
        <strain evidence="1">B36_G15</strain>
    </source>
</reference>
<organism evidence="1 2">
    <name type="scientific">candidate division WOR-3 bacterium</name>
    <dbReference type="NCBI Taxonomy" id="2052148"/>
    <lineage>
        <taxon>Bacteria</taxon>
        <taxon>Bacteria division WOR-3</taxon>
    </lineage>
</organism>
<protein>
    <recommendedName>
        <fullName evidence="3">Nucleotidyl transferase AbiEii/AbiGii toxin family protein</fullName>
    </recommendedName>
</protein>
<proteinExistence type="predicted"/>
<evidence type="ECO:0000313" key="2">
    <source>
        <dbReference type="Proteomes" id="UP000268469"/>
    </source>
</evidence>
<sequence length="275" mass="31546">MALQDLWSGVDPEVSKRSWIPSALRARFQLLVFNPGGKRLSETRMVARRTTLLDALMSRITINAIPEPNRATFEILSDLNLGQFYLGGGTGLALQIGHRYSIDFDLFSENNQLRTDDRLKLKNLLSSKGDIEVLMEKDGTLALLLNNINVTFFYYPYPIIEPGPVHRTLKIASITDIALMKLSAVVNRGNKKDFIDLYFIIKDCISLDQLLHLTKEKFRDARDFAVQALRALTYFFDADLDPMPKMIKPVEWERVKNFFLKQSKIISLRNFEIDL</sequence>
<gene>
    <name evidence="1" type="ORF">DRP53_09915</name>
</gene>
<dbReference type="Pfam" id="PF08843">
    <property type="entry name" value="AbiEii"/>
    <property type="match status" value="1"/>
</dbReference>
<dbReference type="EMBL" id="QNBE01000127">
    <property type="protein sequence ID" value="RKX68818.1"/>
    <property type="molecule type" value="Genomic_DNA"/>
</dbReference>
<dbReference type="Proteomes" id="UP000268469">
    <property type="component" value="Unassembled WGS sequence"/>
</dbReference>
<dbReference type="AlphaFoldDB" id="A0A660SDE1"/>
<comment type="caution">
    <text evidence="1">The sequence shown here is derived from an EMBL/GenBank/DDBJ whole genome shotgun (WGS) entry which is preliminary data.</text>
</comment>
<dbReference type="InterPro" id="IPR014942">
    <property type="entry name" value="AbiEii"/>
</dbReference>
<name>A0A660SDE1_UNCW3</name>
<evidence type="ECO:0008006" key="3">
    <source>
        <dbReference type="Google" id="ProtNLM"/>
    </source>
</evidence>
<evidence type="ECO:0000313" key="1">
    <source>
        <dbReference type="EMBL" id="RKX68818.1"/>
    </source>
</evidence>
<accession>A0A660SDE1</accession>